<protein>
    <submittedName>
        <fullName evidence="2">Uncharacterized protein</fullName>
    </submittedName>
</protein>
<dbReference type="Proteomes" id="UP000078595">
    <property type="component" value="Chromosome 11"/>
</dbReference>
<organism evidence="2">
    <name type="scientific">Kwoniella dejecticola CBS 10117</name>
    <dbReference type="NCBI Taxonomy" id="1296121"/>
    <lineage>
        <taxon>Eukaryota</taxon>
        <taxon>Fungi</taxon>
        <taxon>Dikarya</taxon>
        <taxon>Basidiomycota</taxon>
        <taxon>Agaricomycotina</taxon>
        <taxon>Tremellomycetes</taxon>
        <taxon>Tremellales</taxon>
        <taxon>Cryptococcaceae</taxon>
        <taxon>Kwoniella</taxon>
    </lineage>
</organism>
<evidence type="ECO:0000313" key="2">
    <source>
        <dbReference type="EMBL" id="OBR82624.1"/>
    </source>
</evidence>
<feature type="compositionally biased region" description="Polar residues" evidence="1">
    <location>
        <begin position="329"/>
        <end position="338"/>
    </location>
</feature>
<evidence type="ECO:0000313" key="3">
    <source>
        <dbReference type="EMBL" id="WWC65666.1"/>
    </source>
</evidence>
<feature type="compositionally biased region" description="Low complexity" evidence="1">
    <location>
        <begin position="229"/>
        <end position="242"/>
    </location>
</feature>
<dbReference type="EMBL" id="KI894035">
    <property type="protein sequence ID" value="OBR82624.1"/>
    <property type="molecule type" value="Genomic_DNA"/>
</dbReference>
<reference evidence="3" key="3">
    <citation type="submission" date="2024-02" db="EMBL/GenBank/DDBJ databases">
        <title>Comparative genomics of Cryptococcus and Kwoniella reveals pathogenesis evolution and contrasting modes of karyotype evolution via chromosome fusion or intercentromeric recombination.</title>
        <authorList>
            <person name="Coelho M.A."/>
            <person name="David-Palma M."/>
            <person name="Shea T."/>
            <person name="Bowers K."/>
            <person name="McGinley-Smith S."/>
            <person name="Mohammad A.W."/>
            <person name="Gnirke A."/>
            <person name="Yurkov A.M."/>
            <person name="Nowrousian M."/>
            <person name="Sun S."/>
            <person name="Cuomo C.A."/>
            <person name="Heitman J."/>
        </authorList>
    </citation>
    <scope>NUCLEOTIDE SEQUENCE</scope>
    <source>
        <strain evidence="3">CBS 10117</strain>
    </source>
</reference>
<keyword evidence="4" id="KW-1185">Reference proteome</keyword>
<proteinExistence type="predicted"/>
<gene>
    <name evidence="2" type="ORF">I303_07386</name>
    <name evidence="3" type="ORF">I303_108287</name>
</gene>
<feature type="compositionally biased region" description="Polar residues" evidence="1">
    <location>
        <begin position="279"/>
        <end position="288"/>
    </location>
</feature>
<dbReference type="VEuPathDB" id="FungiDB:I303_07386"/>
<feature type="compositionally biased region" description="Polar residues" evidence="1">
    <location>
        <begin position="29"/>
        <end position="42"/>
    </location>
</feature>
<accession>A0A1A5ZXT7</accession>
<dbReference type="EMBL" id="CP144540">
    <property type="protein sequence ID" value="WWC65666.1"/>
    <property type="molecule type" value="Genomic_DNA"/>
</dbReference>
<dbReference type="InterPro" id="IPR028322">
    <property type="entry name" value="PNRC-like_rgn"/>
</dbReference>
<reference evidence="2" key="1">
    <citation type="submission" date="2013-07" db="EMBL/GenBank/DDBJ databases">
        <title>The Genome Sequence of Cryptococcus dejecticola CBS10117.</title>
        <authorList>
            <consortium name="The Broad Institute Genome Sequencing Platform"/>
            <person name="Cuomo C."/>
            <person name="Litvintseva A."/>
            <person name="Chen Y."/>
            <person name="Heitman J."/>
            <person name="Sun S."/>
            <person name="Springer D."/>
            <person name="Dromer F."/>
            <person name="Young S.K."/>
            <person name="Zeng Q."/>
            <person name="Gargeya S."/>
            <person name="Fitzgerald M."/>
            <person name="Abouelleil A."/>
            <person name="Alvarado L."/>
            <person name="Berlin A.M."/>
            <person name="Chapman S.B."/>
            <person name="Dewar J."/>
            <person name="Goldberg J."/>
            <person name="Griggs A."/>
            <person name="Gujja S."/>
            <person name="Hansen M."/>
            <person name="Howarth C."/>
            <person name="Imamovic A."/>
            <person name="Larimer J."/>
            <person name="McCowan C."/>
            <person name="Murphy C."/>
            <person name="Pearson M."/>
            <person name="Priest M."/>
            <person name="Roberts A."/>
            <person name="Saif S."/>
            <person name="Shea T."/>
            <person name="Sykes S."/>
            <person name="Wortman J."/>
            <person name="Nusbaum C."/>
            <person name="Birren B."/>
        </authorList>
    </citation>
    <scope>NUCLEOTIDE SEQUENCE [LARGE SCALE GENOMIC DNA]</scope>
    <source>
        <strain evidence="2">CBS 10117</strain>
    </source>
</reference>
<dbReference type="OrthoDB" id="2575630at2759"/>
<dbReference type="Pfam" id="PF15365">
    <property type="entry name" value="PNRC"/>
    <property type="match status" value="1"/>
</dbReference>
<feature type="compositionally biased region" description="Low complexity" evidence="1">
    <location>
        <begin position="467"/>
        <end position="490"/>
    </location>
</feature>
<dbReference type="GeneID" id="28971085"/>
<feature type="region of interest" description="Disordered" evidence="1">
    <location>
        <begin position="1"/>
        <end position="402"/>
    </location>
</feature>
<feature type="compositionally biased region" description="Polar residues" evidence="1">
    <location>
        <begin position="219"/>
        <end position="228"/>
    </location>
</feature>
<feature type="compositionally biased region" description="Polar residues" evidence="1">
    <location>
        <begin position="257"/>
        <end position="268"/>
    </location>
</feature>
<evidence type="ECO:0000256" key="1">
    <source>
        <dbReference type="SAM" id="MobiDB-lite"/>
    </source>
</evidence>
<dbReference type="RefSeq" id="XP_018260466.1">
    <property type="nucleotide sequence ID" value="XM_018410656.1"/>
</dbReference>
<dbReference type="AlphaFoldDB" id="A0A1A5ZXT7"/>
<feature type="compositionally biased region" description="Polar residues" evidence="1">
    <location>
        <begin position="1"/>
        <end position="16"/>
    </location>
</feature>
<sequence>MSTRTAVRTRPSTQTAHPHSHTSFSSPPLQRTSSKPGSSRPGTPSRIDIPVSRKSSSSNHKSPALPQHTALPMSEQPATPTPRKPRYPRKNNKSSNQRNAAVASESELGIDQEPSSEDEEMLFDLLGVMSPPKPSPKRGVLNLSKDDMDVALGKKTKPRRGRKDIAGVVENGSSTRNKESHSPGGKGGRTKSKKDYIQNDLNAESDQPKPAKAKRGKTALSTPQGVADTTTTPPVSNPNPDNLPSKPKSGIAATKPKNISKQQSNAQTRKQDEIPYSPFDTSTLSKSLPSGGLAQTPPVKSAKKGKKAVGSEDESAVWEMPSVDGGQDLTWQQKLSYNSSSPSESQSQSQSPRKSSKSTPSDKRKSNRCAPFQAAPAVSSPLNPRPVHGRRASADGVPLAGAATNGRTVSAFDSHIPFHTGFNVHRAPQTPAKGVASANGNISNGILPIVGSGEFPRIPNDFSARKSSLSASSGPGSTSNSTSASASNPLTVRYAGPTFHNSPNAASLSKPDLEDF</sequence>
<dbReference type="KEGG" id="kdj:28971085"/>
<reference evidence="3" key="2">
    <citation type="submission" date="2013-07" db="EMBL/GenBank/DDBJ databases">
        <authorList>
            <consortium name="The Broad Institute Genome Sequencing Platform"/>
            <person name="Cuomo C."/>
            <person name="Litvintseva A."/>
            <person name="Chen Y."/>
            <person name="Heitman J."/>
            <person name="Sun S."/>
            <person name="Springer D."/>
            <person name="Dromer F."/>
            <person name="Young S.K."/>
            <person name="Zeng Q."/>
            <person name="Gargeya S."/>
            <person name="Fitzgerald M."/>
            <person name="Abouelleil A."/>
            <person name="Alvarado L."/>
            <person name="Berlin A.M."/>
            <person name="Chapman S.B."/>
            <person name="Dewar J."/>
            <person name="Goldberg J."/>
            <person name="Griggs A."/>
            <person name="Gujja S."/>
            <person name="Hansen M."/>
            <person name="Howarth C."/>
            <person name="Imamovic A."/>
            <person name="Larimer J."/>
            <person name="McCowan C."/>
            <person name="Murphy C."/>
            <person name="Pearson M."/>
            <person name="Priest M."/>
            <person name="Roberts A."/>
            <person name="Saif S."/>
            <person name="Shea T."/>
            <person name="Sykes S."/>
            <person name="Wortman J."/>
            <person name="Nusbaum C."/>
            <person name="Birren B."/>
        </authorList>
    </citation>
    <scope>NUCLEOTIDE SEQUENCE</scope>
    <source>
        <strain evidence="3">CBS 10117</strain>
    </source>
</reference>
<feature type="region of interest" description="Disordered" evidence="1">
    <location>
        <begin position="461"/>
        <end position="516"/>
    </location>
</feature>
<dbReference type="GO" id="GO:0016071">
    <property type="term" value="P:mRNA metabolic process"/>
    <property type="evidence" value="ECO:0007669"/>
    <property type="project" value="UniProtKB-ARBA"/>
</dbReference>
<feature type="compositionally biased region" description="Low complexity" evidence="1">
    <location>
        <begin position="339"/>
        <end position="359"/>
    </location>
</feature>
<feature type="compositionally biased region" description="Basic residues" evidence="1">
    <location>
        <begin position="83"/>
        <end position="92"/>
    </location>
</feature>
<feature type="compositionally biased region" description="Acidic residues" evidence="1">
    <location>
        <begin position="108"/>
        <end position="122"/>
    </location>
</feature>
<feature type="compositionally biased region" description="Low complexity" evidence="1">
    <location>
        <begin position="52"/>
        <end position="62"/>
    </location>
</feature>
<name>A0A1A5ZXT7_9TREE</name>
<evidence type="ECO:0000313" key="4">
    <source>
        <dbReference type="Proteomes" id="UP000078595"/>
    </source>
</evidence>